<dbReference type="Proteomes" id="UP001193920">
    <property type="component" value="Unassembled WGS sequence"/>
</dbReference>
<dbReference type="Pfam" id="PF14112">
    <property type="entry name" value="DUF4284"/>
    <property type="match status" value="1"/>
</dbReference>
<comment type="caution">
    <text evidence="1">The sequence shown here is derived from an EMBL/GenBank/DDBJ whole genome shotgun (WGS) entry which is preliminary data.</text>
</comment>
<sequence>MVRFESYINQDKYSYQCGFYQDTGQEYDVDTFSSYVVESPIELKALIDEIPFSESYENELLVKCNNLNLSYANCYISILDESFELKDKDKDKVFCRLKFIGVFYYKLPDIWYENSII</sequence>
<accession>A0AAW3YSF5</accession>
<dbReference type="AlphaFoldDB" id="A0AAW3YSF5"/>
<reference evidence="1" key="2">
    <citation type="journal article" date="2024" name="Toxins">
        <title>Genome Sequence Analysis of Native Xenorhabdus Strains Isolated from Entomopathogenic Nematodes in Argentina.</title>
        <authorList>
            <person name="Palma L."/>
            <person name="Frizzo L."/>
            <person name="Kaiser S."/>
            <person name="Berry C."/>
            <person name="Caballero P."/>
            <person name="Bode H.B."/>
            <person name="Del Valle E.E."/>
        </authorList>
    </citation>
    <scope>NUCLEOTIDE SEQUENCE</scope>
    <source>
        <strain evidence="1">M</strain>
    </source>
</reference>
<evidence type="ECO:0000313" key="1">
    <source>
        <dbReference type="EMBL" id="MBD2800044.1"/>
    </source>
</evidence>
<name>A0AAW3YSF5_9GAMM</name>
<protein>
    <submittedName>
        <fullName evidence="1">Immunity 22 family protein</fullName>
    </submittedName>
</protein>
<dbReference type="EMBL" id="JACXBF010000128">
    <property type="protein sequence ID" value="MBD2800044.1"/>
    <property type="molecule type" value="Genomic_DNA"/>
</dbReference>
<gene>
    <name evidence="1" type="ORF">ID854_06120</name>
</gene>
<dbReference type="RefSeq" id="WP_323868631.1">
    <property type="nucleotide sequence ID" value="NZ_JACXBF010000128.1"/>
</dbReference>
<organism evidence="1">
    <name type="scientific">Xenorhabdus szentirmaii</name>
    <dbReference type="NCBI Taxonomy" id="290112"/>
    <lineage>
        <taxon>Bacteria</taxon>
        <taxon>Pseudomonadati</taxon>
        <taxon>Pseudomonadota</taxon>
        <taxon>Gammaproteobacteria</taxon>
        <taxon>Enterobacterales</taxon>
        <taxon>Morganellaceae</taxon>
        <taxon>Xenorhabdus</taxon>
    </lineage>
</organism>
<dbReference type="InterPro" id="IPR025560">
    <property type="entry name" value="Imm22"/>
</dbReference>
<reference evidence="1" key="1">
    <citation type="submission" date="2020-09" db="EMBL/GenBank/DDBJ databases">
        <authorList>
            <person name="Palma L."/>
            <person name="Caballero P."/>
            <person name="Berry C."/>
            <person name="Del Valle E."/>
        </authorList>
    </citation>
    <scope>NUCLEOTIDE SEQUENCE</scope>
    <source>
        <strain evidence="1">M</strain>
    </source>
</reference>
<proteinExistence type="predicted"/>